<evidence type="ECO:0000313" key="1">
    <source>
        <dbReference type="EMBL" id="KAI1726002.1"/>
    </source>
</evidence>
<accession>A0AAD4RCF2</accession>
<dbReference type="EMBL" id="JAKKPZ010000002">
    <property type="protein sequence ID" value="KAI1726002.1"/>
    <property type="molecule type" value="Genomic_DNA"/>
</dbReference>
<comment type="caution">
    <text evidence="1">The sequence shown here is derived from an EMBL/GenBank/DDBJ whole genome shotgun (WGS) entry which is preliminary data.</text>
</comment>
<evidence type="ECO:0000313" key="2">
    <source>
        <dbReference type="Proteomes" id="UP001201812"/>
    </source>
</evidence>
<dbReference type="AlphaFoldDB" id="A0AAD4RCF2"/>
<proteinExistence type="predicted"/>
<organism evidence="1 2">
    <name type="scientific">Ditylenchus destructor</name>
    <dbReference type="NCBI Taxonomy" id="166010"/>
    <lineage>
        <taxon>Eukaryota</taxon>
        <taxon>Metazoa</taxon>
        <taxon>Ecdysozoa</taxon>
        <taxon>Nematoda</taxon>
        <taxon>Chromadorea</taxon>
        <taxon>Rhabditida</taxon>
        <taxon>Tylenchina</taxon>
        <taxon>Tylenchomorpha</taxon>
        <taxon>Sphaerularioidea</taxon>
        <taxon>Anguinidae</taxon>
        <taxon>Anguininae</taxon>
        <taxon>Ditylenchus</taxon>
    </lineage>
</organism>
<sequence>MLILLEPFANARLIFPGDVGKKRIIIKDRDKYPITQTVNYRLLIKAQKADHPIAKRQTEERISTQTVYQLPKRHFYKSTHYQSRCAQGGPCPGVTAWAEINQNR</sequence>
<name>A0AAD4RCF2_9BILA</name>
<keyword evidence="2" id="KW-1185">Reference proteome</keyword>
<protein>
    <submittedName>
        <fullName evidence="1">Uncharacterized protein</fullName>
    </submittedName>
</protein>
<dbReference type="Proteomes" id="UP001201812">
    <property type="component" value="Unassembled WGS sequence"/>
</dbReference>
<reference evidence="1" key="1">
    <citation type="submission" date="2022-01" db="EMBL/GenBank/DDBJ databases">
        <title>Genome Sequence Resource for Two Populations of Ditylenchus destructor, the Migratory Endoparasitic Phytonematode.</title>
        <authorList>
            <person name="Zhang H."/>
            <person name="Lin R."/>
            <person name="Xie B."/>
        </authorList>
    </citation>
    <scope>NUCLEOTIDE SEQUENCE</scope>
    <source>
        <strain evidence="1">BazhouSP</strain>
    </source>
</reference>
<gene>
    <name evidence="1" type="ORF">DdX_02694</name>
</gene>